<gene>
    <name evidence="1" type="ORF">K3G42_025785</name>
</gene>
<proteinExistence type="predicted"/>
<reference evidence="1" key="1">
    <citation type="submission" date="2021-08" db="EMBL/GenBank/DDBJ databases">
        <title>The first chromosome-level gecko genome reveals the dynamic sex chromosomes of Neotropical dwarf geckos (Sphaerodactylidae: Sphaerodactylus).</title>
        <authorList>
            <person name="Pinto B.J."/>
            <person name="Keating S.E."/>
            <person name="Gamble T."/>
        </authorList>
    </citation>
    <scope>NUCLEOTIDE SEQUENCE</scope>
    <source>
        <strain evidence="1">TG3544</strain>
    </source>
</reference>
<organism evidence="1 2">
    <name type="scientific">Sphaerodactylus townsendi</name>
    <dbReference type="NCBI Taxonomy" id="933632"/>
    <lineage>
        <taxon>Eukaryota</taxon>
        <taxon>Metazoa</taxon>
        <taxon>Chordata</taxon>
        <taxon>Craniata</taxon>
        <taxon>Vertebrata</taxon>
        <taxon>Euteleostomi</taxon>
        <taxon>Lepidosauria</taxon>
        <taxon>Squamata</taxon>
        <taxon>Bifurcata</taxon>
        <taxon>Gekkota</taxon>
        <taxon>Sphaerodactylidae</taxon>
        <taxon>Sphaerodactylus</taxon>
    </lineage>
</organism>
<evidence type="ECO:0000313" key="2">
    <source>
        <dbReference type="Proteomes" id="UP000827872"/>
    </source>
</evidence>
<comment type="caution">
    <text evidence="1">The sequence shown here is derived from an EMBL/GenBank/DDBJ whole genome shotgun (WGS) entry which is preliminary data.</text>
</comment>
<keyword evidence="2" id="KW-1185">Reference proteome</keyword>
<dbReference type="EMBL" id="CM037620">
    <property type="protein sequence ID" value="KAH7995495.1"/>
    <property type="molecule type" value="Genomic_DNA"/>
</dbReference>
<evidence type="ECO:0000313" key="1">
    <source>
        <dbReference type="EMBL" id="KAH7995495.1"/>
    </source>
</evidence>
<dbReference type="Proteomes" id="UP000827872">
    <property type="component" value="Linkage Group LG07"/>
</dbReference>
<name>A0ACB8ESY4_9SAUR</name>
<protein>
    <submittedName>
        <fullName evidence="1">Uncharacterized protein</fullName>
    </submittedName>
</protein>
<sequence>MSQTCSAFHSIASGWPVLHWPSDSSSSSSFYSLFYISPNFKFISLLILGSLRPPYNSIVCCLSPTQPCIGNSASHIFYRVKDNENGCSWPTVFCFTFSDE</sequence>
<accession>A0ACB8ESY4</accession>